<keyword evidence="3" id="KW-1185">Reference proteome</keyword>
<organism evidence="2 3">
    <name type="scientific">Tumebacillus amylolyticus</name>
    <dbReference type="NCBI Taxonomy" id="2801339"/>
    <lineage>
        <taxon>Bacteria</taxon>
        <taxon>Bacillati</taxon>
        <taxon>Bacillota</taxon>
        <taxon>Bacilli</taxon>
        <taxon>Bacillales</taxon>
        <taxon>Alicyclobacillaceae</taxon>
        <taxon>Tumebacillus</taxon>
    </lineage>
</organism>
<dbReference type="Proteomes" id="UP000602284">
    <property type="component" value="Unassembled WGS sequence"/>
</dbReference>
<reference evidence="2 3" key="1">
    <citation type="submission" date="2021-01" db="EMBL/GenBank/DDBJ databases">
        <title>Tumebacillus sp. strain ITR2 16S ribosomal RNA gene Genome sequencing and assembly.</title>
        <authorList>
            <person name="Kang M."/>
        </authorList>
    </citation>
    <scope>NUCLEOTIDE SEQUENCE [LARGE SCALE GENOMIC DNA]</scope>
    <source>
        <strain evidence="2 3">ITR2</strain>
    </source>
</reference>
<feature type="region of interest" description="Disordered" evidence="1">
    <location>
        <begin position="101"/>
        <end position="125"/>
    </location>
</feature>
<comment type="caution">
    <text evidence="2">The sequence shown here is derived from an EMBL/GenBank/DDBJ whole genome shotgun (WGS) entry which is preliminary data.</text>
</comment>
<dbReference type="NCBIfam" id="TIGR02830">
    <property type="entry name" value="spore_III_AG"/>
    <property type="match status" value="1"/>
</dbReference>
<evidence type="ECO:0000256" key="1">
    <source>
        <dbReference type="SAM" id="MobiDB-lite"/>
    </source>
</evidence>
<protein>
    <submittedName>
        <fullName evidence="2">Stage III sporulation protein AG</fullName>
    </submittedName>
</protein>
<sequence length="195" mass="21314">MSNLNDKLQGLMKNKAMLIGIGAVGVVLLFNPFSWGSSKGSGQPVTAQKPTESVTVNTEQQQMANYEKMYEDRLTEILDDIRGVSDAKVMVTIDSSEEMVYAQDEQENRQTTSEQDKSGGNRTVTTIDKNGKIVMTKVNGADQPVLVKTIKPRVRGVVVVANGAEEVKIQALITEAVQRSLEVPPHKISILPKKS</sequence>
<proteinExistence type="predicted"/>
<gene>
    <name evidence="2" type="primary">spoIIIAG</name>
    <name evidence="2" type="ORF">JJB07_16100</name>
</gene>
<evidence type="ECO:0000313" key="3">
    <source>
        <dbReference type="Proteomes" id="UP000602284"/>
    </source>
</evidence>
<accession>A0ABS1JD14</accession>
<dbReference type="InterPro" id="IPR045851">
    <property type="entry name" value="AMP-bd_C_sf"/>
</dbReference>
<dbReference type="RefSeq" id="WP_201636829.1">
    <property type="nucleotide sequence ID" value="NZ_JAEQNB010000005.1"/>
</dbReference>
<dbReference type="EMBL" id="JAEQNB010000005">
    <property type="protein sequence ID" value="MBL0388140.1"/>
    <property type="molecule type" value="Genomic_DNA"/>
</dbReference>
<dbReference type="Gene3D" id="3.30.300.30">
    <property type="match status" value="1"/>
</dbReference>
<evidence type="ECO:0000313" key="2">
    <source>
        <dbReference type="EMBL" id="MBL0388140.1"/>
    </source>
</evidence>
<dbReference type="InterPro" id="IPR014195">
    <property type="entry name" value="Spore_III_AG"/>
</dbReference>
<name>A0ABS1JD14_9BACL</name>